<organism evidence="1 2">
    <name type="scientific">Dyella nitratireducens</name>
    <dbReference type="NCBI Taxonomy" id="1849580"/>
    <lineage>
        <taxon>Bacteria</taxon>
        <taxon>Pseudomonadati</taxon>
        <taxon>Pseudomonadota</taxon>
        <taxon>Gammaproteobacteria</taxon>
        <taxon>Lysobacterales</taxon>
        <taxon>Rhodanobacteraceae</taxon>
        <taxon>Dyella</taxon>
    </lineage>
</organism>
<name>A0ABQ1FK48_9GAMM</name>
<keyword evidence="2" id="KW-1185">Reference proteome</keyword>
<comment type="caution">
    <text evidence="1">The sequence shown here is derived from an EMBL/GenBank/DDBJ whole genome shotgun (WGS) entry which is preliminary data.</text>
</comment>
<reference evidence="2" key="1">
    <citation type="journal article" date="2019" name="Int. J. Syst. Evol. Microbiol.">
        <title>The Global Catalogue of Microorganisms (GCM) 10K type strain sequencing project: providing services to taxonomists for standard genome sequencing and annotation.</title>
        <authorList>
            <consortium name="The Broad Institute Genomics Platform"/>
            <consortium name="The Broad Institute Genome Sequencing Center for Infectious Disease"/>
            <person name="Wu L."/>
            <person name="Ma J."/>
        </authorList>
    </citation>
    <scope>NUCLEOTIDE SEQUENCE [LARGE SCALE GENOMIC DNA]</scope>
    <source>
        <strain evidence="2">CGMCC 1.15439</strain>
    </source>
</reference>
<accession>A0ABQ1FK48</accession>
<dbReference type="RefSeq" id="WP_188792632.1">
    <property type="nucleotide sequence ID" value="NZ_BMJA01000001.1"/>
</dbReference>
<dbReference type="Pfam" id="PF20184">
    <property type="entry name" value="DUF6547"/>
    <property type="match status" value="1"/>
</dbReference>
<protein>
    <submittedName>
        <fullName evidence="1">Uncharacterized protein</fullName>
    </submittedName>
</protein>
<gene>
    <name evidence="1" type="ORF">GCM10010981_04400</name>
</gene>
<sequence>MPSANDPAATYKAIIDQLVDETRLRSVLAERAHENRPFPLASGWSNFNELLSSLTEHQRNLMSEVLRAERVSAIHDVLALFSWWIESQGVGLSLDGEPMPVDFSGEGLHGDFIGRCGDWAWPDDTA</sequence>
<dbReference type="EMBL" id="BMJA01000001">
    <property type="protein sequence ID" value="GGA19513.1"/>
    <property type="molecule type" value="Genomic_DNA"/>
</dbReference>
<evidence type="ECO:0000313" key="2">
    <source>
        <dbReference type="Proteomes" id="UP000620046"/>
    </source>
</evidence>
<evidence type="ECO:0000313" key="1">
    <source>
        <dbReference type="EMBL" id="GGA19513.1"/>
    </source>
</evidence>
<dbReference type="InterPro" id="IPR046677">
    <property type="entry name" value="DUF6547"/>
</dbReference>
<dbReference type="Proteomes" id="UP000620046">
    <property type="component" value="Unassembled WGS sequence"/>
</dbReference>
<proteinExistence type="predicted"/>